<dbReference type="InterPro" id="IPR016135">
    <property type="entry name" value="UBQ-conjugating_enzyme/RWD"/>
</dbReference>
<feature type="compositionally biased region" description="Basic and acidic residues" evidence="1">
    <location>
        <begin position="1"/>
        <end position="22"/>
    </location>
</feature>
<organism evidence="3 4">
    <name type="scientific">Gossypium mustelinum</name>
    <name type="common">Cotton</name>
    <name type="synonym">Gossypium caicoense</name>
    <dbReference type="NCBI Taxonomy" id="34275"/>
    <lineage>
        <taxon>Eukaryota</taxon>
        <taxon>Viridiplantae</taxon>
        <taxon>Streptophyta</taxon>
        <taxon>Embryophyta</taxon>
        <taxon>Tracheophyta</taxon>
        <taxon>Spermatophyta</taxon>
        <taxon>Magnoliopsida</taxon>
        <taxon>eudicotyledons</taxon>
        <taxon>Gunneridae</taxon>
        <taxon>Pentapetalae</taxon>
        <taxon>rosids</taxon>
        <taxon>malvids</taxon>
        <taxon>Malvales</taxon>
        <taxon>Malvaceae</taxon>
        <taxon>Malvoideae</taxon>
        <taxon>Gossypium</taxon>
    </lineage>
</organism>
<dbReference type="PROSITE" id="PS50127">
    <property type="entry name" value="UBC_2"/>
    <property type="match status" value="1"/>
</dbReference>
<dbReference type="Proteomes" id="UP000323597">
    <property type="component" value="Chromosome D05"/>
</dbReference>
<accession>A0A5D2V481</accession>
<dbReference type="EMBL" id="CM017653">
    <property type="protein sequence ID" value="TYI84118.1"/>
    <property type="molecule type" value="Genomic_DNA"/>
</dbReference>
<reference evidence="3 4" key="1">
    <citation type="submission" date="2019-07" db="EMBL/GenBank/DDBJ databases">
        <title>WGS assembly of Gossypium mustelinum.</title>
        <authorList>
            <person name="Chen Z.J."/>
            <person name="Sreedasyam A."/>
            <person name="Ando A."/>
            <person name="Song Q."/>
            <person name="De L."/>
            <person name="Hulse-Kemp A."/>
            <person name="Ding M."/>
            <person name="Ye W."/>
            <person name="Kirkbride R."/>
            <person name="Jenkins J."/>
            <person name="Plott C."/>
            <person name="Lovell J."/>
            <person name="Lin Y.-M."/>
            <person name="Vaughn R."/>
            <person name="Liu B."/>
            <person name="Li W."/>
            <person name="Simpson S."/>
            <person name="Scheffler B."/>
            <person name="Saski C."/>
            <person name="Grover C."/>
            <person name="Hu G."/>
            <person name="Conover J."/>
            <person name="Carlson J."/>
            <person name="Shu S."/>
            <person name="Boston L."/>
            <person name="Williams M."/>
            <person name="Peterson D."/>
            <person name="Mcgee K."/>
            <person name="Jones D."/>
            <person name="Wendel J."/>
            <person name="Stelly D."/>
            <person name="Grimwood J."/>
            <person name="Schmutz J."/>
        </authorList>
    </citation>
    <scope>NUCLEOTIDE SEQUENCE [LARGE SCALE GENOMIC DNA]</scope>
    <source>
        <strain evidence="3">1408120.09</strain>
    </source>
</reference>
<name>A0A5D2V481_GOSMU</name>
<evidence type="ECO:0000259" key="2">
    <source>
        <dbReference type="PROSITE" id="PS50127"/>
    </source>
</evidence>
<dbReference type="InterPro" id="IPR000608">
    <property type="entry name" value="UBC"/>
</dbReference>
<proteinExistence type="predicted"/>
<sequence length="241" mass="27690">MDKRGPKSKNPEPRNQGNDEKKSKKGLRLLARVKPSEIFLKSITKDVTNVQITYPCRFVEDLDLSRRRLYGFYLVVAKTVFLGFKEWQRNRALSAFRKNTEHFVRNQFLMLLLVHPQVTFLNDYVLEGSEGTPFAGGYYYGKIKFPPEYPYKPPGITMITPNGRFMTQKKICLSMSDFHPESWNSMWSVSSILTGNLDLIISLILQISILSLKFKCQLVTCAEEEAVLSQEAYILDSSPKS</sequence>
<evidence type="ECO:0000313" key="3">
    <source>
        <dbReference type="EMBL" id="TYI84118.1"/>
    </source>
</evidence>
<feature type="domain" description="UBC core" evidence="2">
    <location>
        <begin position="88"/>
        <end position="241"/>
    </location>
</feature>
<dbReference type="SMART" id="SM00212">
    <property type="entry name" value="UBCc"/>
    <property type="match status" value="1"/>
</dbReference>
<protein>
    <recommendedName>
        <fullName evidence="2">UBC core domain-containing protein</fullName>
    </recommendedName>
</protein>
<dbReference type="SUPFAM" id="SSF54495">
    <property type="entry name" value="UBC-like"/>
    <property type="match status" value="1"/>
</dbReference>
<gene>
    <name evidence="3" type="ORF">E1A91_D05G341900v1</name>
</gene>
<keyword evidence="4" id="KW-1185">Reference proteome</keyword>
<dbReference type="AlphaFoldDB" id="A0A5D2V481"/>
<dbReference type="Pfam" id="PF00179">
    <property type="entry name" value="UQ_con"/>
    <property type="match status" value="1"/>
</dbReference>
<dbReference type="InterPro" id="IPR050113">
    <property type="entry name" value="Ub_conjugating_enzyme"/>
</dbReference>
<dbReference type="Gene3D" id="3.10.110.10">
    <property type="entry name" value="Ubiquitin Conjugating Enzyme"/>
    <property type="match status" value="1"/>
</dbReference>
<feature type="region of interest" description="Disordered" evidence="1">
    <location>
        <begin position="1"/>
        <end position="26"/>
    </location>
</feature>
<dbReference type="PANTHER" id="PTHR24067">
    <property type="entry name" value="UBIQUITIN-CONJUGATING ENZYME E2"/>
    <property type="match status" value="1"/>
</dbReference>
<evidence type="ECO:0000313" key="4">
    <source>
        <dbReference type="Proteomes" id="UP000323597"/>
    </source>
</evidence>
<evidence type="ECO:0000256" key="1">
    <source>
        <dbReference type="SAM" id="MobiDB-lite"/>
    </source>
</evidence>